<comment type="caution">
    <text evidence="1">The sequence shown here is derived from an EMBL/GenBank/DDBJ whole genome shotgun (WGS) entry which is preliminary data.</text>
</comment>
<protein>
    <submittedName>
        <fullName evidence="1">Uncharacterized protein</fullName>
    </submittedName>
</protein>
<sequence>MSFVEIERINCADDEGNKYVVIVRQEIISKSFGGVVQKIKGHKDFILSDGRHVKMIGKDYKTFEILDSNEARIKAVE</sequence>
<evidence type="ECO:0000313" key="1">
    <source>
        <dbReference type="EMBL" id="RAK26794.1"/>
    </source>
</evidence>
<dbReference type="EMBL" id="QLMK01000012">
    <property type="protein sequence ID" value="RAK26794.1"/>
    <property type="molecule type" value="Genomic_DNA"/>
</dbReference>
<gene>
    <name evidence="1" type="ORF">C7374_11215</name>
</gene>
<dbReference type="OrthoDB" id="8907991at2"/>
<accession>A0A364JT36</accession>
<dbReference type="Proteomes" id="UP000249453">
    <property type="component" value="Unassembled WGS sequence"/>
</dbReference>
<dbReference type="RefSeq" id="WP_111575939.1">
    <property type="nucleotide sequence ID" value="NZ_JBHEEY010000013.1"/>
</dbReference>
<organism evidence="1 2">
    <name type="scientific">Falsochrobactrum ovis</name>
    <dbReference type="NCBI Taxonomy" id="1293442"/>
    <lineage>
        <taxon>Bacteria</taxon>
        <taxon>Pseudomonadati</taxon>
        <taxon>Pseudomonadota</taxon>
        <taxon>Alphaproteobacteria</taxon>
        <taxon>Hyphomicrobiales</taxon>
        <taxon>Brucellaceae</taxon>
        <taxon>Falsochrobactrum</taxon>
    </lineage>
</organism>
<evidence type="ECO:0000313" key="2">
    <source>
        <dbReference type="Proteomes" id="UP000249453"/>
    </source>
</evidence>
<reference evidence="1 2" key="1">
    <citation type="submission" date="2018-06" db="EMBL/GenBank/DDBJ databases">
        <title>Genomic Encyclopedia of Type Strains, Phase IV (KMG-IV): sequencing the most valuable type-strain genomes for metagenomic binning, comparative biology and taxonomic classification.</title>
        <authorList>
            <person name="Goeker M."/>
        </authorList>
    </citation>
    <scope>NUCLEOTIDE SEQUENCE [LARGE SCALE GENOMIC DNA]</scope>
    <source>
        <strain evidence="1 2">DSM 26720</strain>
    </source>
</reference>
<proteinExistence type="predicted"/>
<name>A0A364JT36_9HYPH</name>
<keyword evidence="2" id="KW-1185">Reference proteome</keyword>
<dbReference type="AlphaFoldDB" id="A0A364JT36"/>